<dbReference type="Proteomes" id="UP000240653">
    <property type="component" value="Unassembled WGS sequence"/>
</dbReference>
<proteinExistence type="predicted"/>
<feature type="compositionally biased region" description="Polar residues" evidence="1">
    <location>
        <begin position="77"/>
        <end position="87"/>
    </location>
</feature>
<accession>A0A2P7S8S5</accession>
<dbReference type="AlphaFoldDB" id="A0A2P7S8S5"/>
<keyword evidence="3" id="KW-1185">Reference proteome</keyword>
<name>A0A2P7S8S5_9HYPH</name>
<sequence>MKSNLAPRAPLSAEFWFFCYFPLNSDEGVHIGDNMAATNAALRSLEEKVEGIPAIKLKDWTAQSGPNPDEVGAPSSYWESHSTTVWR</sequence>
<organism evidence="2 3">
    <name type="scientific">Pseudaminobacter soli</name>
    <name type="common">ex Li et al. 2025</name>
    <dbReference type="NCBI Taxonomy" id="1295366"/>
    <lineage>
        <taxon>Bacteria</taxon>
        <taxon>Pseudomonadati</taxon>
        <taxon>Pseudomonadota</taxon>
        <taxon>Alphaproteobacteria</taxon>
        <taxon>Hyphomicrobiales</taxon>
        <taxon>Phyllobacteriaceae</taxon>
        <taxon>Pseudaminobacter</taxon>
    </lineage>
</organism>
<gene>
    <name evidence="2" type="ORF">C7I85_18025</name>
</gene>
<protein>
    <submittedName>
        <fullName evidence="2">Uncharacterized protein</fullName>
    </submittedName>
</protein>
<dbReference type="OrthoDB" id="7349669at2"/>
<evidence type="ECO:0000313" key="2">
    <source>
        <dbReference type="EMBL" id="PSJ58860.1"/>
    </source>
</evidence>
<dbReference type="EMBL" id="PXYL01000009">
    <property type="protein sequence ID" value="PSJ58860.1"/>
    <property type="molecule type" value="Genomic_DNA"/>
</dbReference>
<comment type="caution">
    <text evidence="2">The sequence shown here is derived from an EMBL/GenBank/DDBJ whole genome shotgun (WGS) entry which is preliminary data.</text>
</comment>
<evidence type="ECO:0000313" key="3">
    <source>
        <dbReference type="Proteomes" id="UP000240653"/>
    </source>
</evidence>
<feature type="region of interest" description="Disordered" evidence="1">
    <location>
        <begin position="60"/>
        <end position="87"/>
    </location>
</feature>
<reference evidence="2 3" key="1">
    <citation type="submission" date="2018-03" db="EMBL/GenBank/DDBJ databases">
        <title>The draft genome of Mesorhizobium soli JCM 19897.</title>
        <authorList>
            <person name="Li L."/>
            <person name="Liu L."/>
            <person name="Liang L."/>
            <person name="Wang T."/>
            <person name="Zhang X."/>
        </authorList>
    </citation>
    <scope>NUCLEOTIDE SEQUENCE [LARGE SCALE GENOMIC DNA]</scope>
    <source>
        <strain evidence="2 3">JCM 19897</strain>
    </source>
</reference>
<evidence type="ECO:0000256" key="1">
    <source>
        <dbReference type="SAM" id="MobiDB-lite"/>
    </source>
</evidence>